<accession>A0ABN7PE14</accession>
<name>A0ABN7PE14_TIMPD</name>
<dbReference type="SUPFAM" id="SSF54373">
    <property type="entry name" value="FAD-linked reductases, C-terminal domain"/>
    <property type="match status" value="1"/>
</dbReference>
<feature type="domain" description="FAD dependent oxidoreductase" evidence="2">
    <location>
        <begin position="8"/>
        <end position="258"/>
    </location>
</feature>
<feature type="compositionally biased region" description="Gly residues" evidence="1">
    <location>
        <begin position="78"/>
        <end position="89"/>
    </location>
</feature>
<feature type="region of interest" description="Disordered" evidence="1">
    <location>
        <begin position="72"/>
        <end position="92"/>
    </location>
</feature>
<dbReference type="PANTHER" id="PTHR13847">
    <property type="entry name" value="SARCOSINE DEHYDROGENASE-RELATED"/>
    <property type="match status" value="1"/>
</dbReference>
<evidence type="ECO:0000313" key="3">
    <source>
        <dbReference type="EMBL" id="CAG2063683.1"/>
    </source>
</evidence>
<feature type="non-terminal residue" evidence="3">
    <location>
        <position position="258"/>
    </location>
</feature>
<dbReference type="Pfam" id="PF01266">
    <property type="entry name" value="DAO"/>
    <property type="match status" value="1"/>
</dbReference>
<keyword evidence="4" id="KW-1185">Reference proteome</keyword>
<gene>
    <name evidence="3" type="ORF">TPAB3V08_LOCUS10630</name>
</gene>
<sequence length="258" mass="28598">MSRQGHKDAPQKLMTPEEIQEMCPILNTDIVLAGLFNPGDGHIDPYSLTQALATGAKRYGAQLRVRTEVTGLQRRPQGGCGRAHQGGAGHTHLERRQRCRNSVWNLCISGFWAREVGSMAGLDLPLVPVEHQYMVTAPIPDVKRLKREIPVLRHLDGSFYLRQEREDCLVVGPYESPDTMKTREDWLTRGVPPGFGKELFPSDVERLSPHLDAAMELVPSLKTASVKSVVCGPITYTPDVLPMVGPTLLPNMWLAVGF</sequence>
<organism evidence="3 4">
    <name type="scientific">Timema podura</name>
    <name type="common">Walking stick</name>
    <dbReference type="NCBI Taxonomy" id="61482"/>
    <lineage>
        <taxon>Eukaryota</taxon>
        <taxon>Metazoa</taxon>
        <taxon>Ecdysozoa</taxon>
        <taxon>Arthropoda</taxon>
        <taxon>Hexapoda</taxon>
        <taxon>Insecta</taxon>
        <taxon>Pterygota</taxon>
        <taxon>Neoptera</taxon>
        <taxon>Polyneoptera</taxon>
        <taxon>Phasmatodea</taxon>
        <taxon>Timematodea</taxon>
        <taxon>Timematoidea</taxon>
        <taxon>Timematidae</taxon>
        <taxon>Timema</taxon>
    </lineage>
</organism>
<dbReference type="PANTHER" id="PTHR13847:SF187">
    <property type="entry name" value="DIMETHYLGLYCINE DEHYDROGENASE, MITOCHONDRIAL"/>
    <property type="match status" value="1"/>
</dbReference>
<dbReference type="Proteomes" id="UP001153148">
    <property type="component" value="Unassembled WGS sequence"/>
</dbReference>
<dbReference type="InterPro" id="IPR036188">
    <property type="entry name" value="FAD/NAD-bd_sf"/>
</dbReference>
<dbReference type="EMBL" id="CAJPIN010028153">
    <property type="protein sequence ID" value="CAG2063683.1"/>
    <property type="molecule type" value="Genomic_DNA"/>
</dbReference>
<evidence type="ECO:0000256" key="1">
    <source>
        <dbReference type="SAM" id="MobiDB-lite"/>
    </source>
</evidence>
<reference evidence="3" key="1">
    <citation type="submission" date="2021-03" db="EMBL/GenBank/DDBJ databases">
        <authorList>
            <person name="Tran Van P."/>
        </authorList>
    </citation>
    <scope>NUCLEOTIDE SEQUENCE</scope>
</reference>
<comment type="caution">
    <text evidence="3">The sequence shown here is derived from an EMBL/GenBank/DDBJ whole genome shotgun (WGS) entry which is preliminary data.</text>
</comment>
<evidence type="ECO:0000259" key="2">
    <source>
        <dbReference type="Pfam" id="PF01266"/>
    </source>
</evidence>
<evidence type="ECO:0000313" key="4">
    <source>
        <dbReference type="Proteomes" id="UP001153148"/>
    </source>
</evidence>
<protein>
    <recommendedName>
        <fullName evidence="2">FAD dependent oxidoreductase domain-containing protein</fullName>
    </recommendedName>
</protein>
<dbReference type="Gene3D" id="3.30.9.10">
    <property type="entry name" value="D-Amino Acid Oxidase, subunit A, domain 2"/>
    <property type="match status" value="2"/>
</dbReference>
<dbReference type="InterPro" id="IPR006076">
    <property type="entry name" value="FAD-dep_OxRdtase"/>
</dbReference>
<dbReference type="SUPFAM" id="SSF51905">
    <property type="entry name" value="FAD/NAD(P)-binding domain"/>
    <property type="match status" value="1"/>
</dbReference>
<proteinExistence type="predicted"/>